<dbReference type="Proteomes" id="UP000246991">
    <property type="component" value="Unassembled WGS sequence"/>
</dbReference>
<protein>
    <submittedName>
        <fullName evidence="1">Uncharacterized protein</fullName>
    </submittedName>
</protein>
<dbReference type="OrthoDB" id="5405284at2759"/>
<gene>
    <name evidence="1" type="ORF">C7212DRAFT_366157</name>
</gene>
<comment type="caution">
    <text evidence="1">The sequence shown here is derived from an EMBL/GenBank/DDBJ whole genome shotgun (WGS) entry which is preliminary data.</text>
</comment>
<evidence type="ECO:0000313" key="1">
    <source>
        <dbReference type="EMBL" id="PWW72964.1"/>
    </source>
</evidence>
<reference evidence="1 2" key="1">
    <citation type="submission" date="2018-03" db="EMBL/GenBank/DDBJ databases">
        <title>Genomes of Pezizomycetes fungi and the evolution of truffles.</title>
        <authorList>
            <person name="Murat C."/>
            <person name="Payen T."/>
            <person name="Noel B."/>
            <person name="Kuo A."/>
            <person name="Martin F.M."/>
        </authorList>
    </citation>
    <scope>NUCLEOTIDE SEQUENCE [LARGE SCALE GENOMIC DNA]</scope>
    <source>
        <strain evidence="1">091103-1</strain>
    </source>
</reference>
<name>A0A317SEU6_9PEZI</name>
<dbReference type="PROSITE" id="PS51257">
    <property type="entry name" value="PROKAR_LIPOPROTEIN"/>
    <property type="match status" value="1"/>
</dbReference>
<sequence>MFRSGINNCNWMISGCAVNIKTSSFGLKFQANHQHCGRHILLLLSLPFTPLLGFKPPRSILHYKPATPPYTYKLEFHPDPQRKKEPKQNNTSWIPPDRLNFREGVFANLPGKPRVMQFLILASLVASSNFSLPSVSPTPTSTTLAGIDVAPGASASLPLPDSLKPGYYSCATTKNSPPFSDIIAIGKRILTEGHSPPNVPPGKPCGELATAGSTAFYICGEYPTGGQDDGVAVGVTSILLHCGMGRKAEGVFRVSGEGVLVVTSVVGGLVVDGELKDF</sequence>
<accession>A0A317SEU6</accession>
<organism evidence="1 2">
    <name type="scientific">Tuber magnatum</name>
    <name type="common">white Piedmont truffle</name>
    <dbReference type="NCBI Taxonomy" id="42249"/>
    <lineage>
        <taxon>Eukaryota</taxon>
        <taxon>Fungi</taxon>
        <taxon>Dikarya</taxon>
        <taxon>Ascomycota</taxon>
        <taxon>Pezizomycotina</taxon>
        <taxon>Pezizomycetes</taxon>
        <taxon>Pezizales</taxon>
        <taxon>Tuberaceae</taxon>
        <taxon>Tuber</taxon>
    </lineage>
</organism>
<evidence type="ECO:0000313" key="2">
    <source>
        <dbReference type="Proteomes" id="UP000246991"/>
    </source>
</evidence>
<dbReference type="EMBL" id="PYWC01000090">
    <property type="protein sequence ID" value="PWW72964.1"/>
    <property type="molecule type" value="Genomic_DNA"/>
</dbReference>
<keyword evidence="2" id="KW-1185">Reference proteome</keyword>
<dbReference type="AlphaFoldDB" id="A0A317SEU6"/>
<proteinExistence type="predicted"/>